<evidence type="ECO:0000313" key="1">
    <source>
        <dbReference type="EMBL" id="EER39021.1"/>
    </source>
</evidence>
<dbReference type="EMBL" id="GG692430">
    <property type="protein sequence ID" value="EER39021.1"/>
    <property type="molecule type" value="Genomic_DNA"/>
</dbReference>
<organism evidence="1 2">
    <name type="scientific">Ajellomyces capsulatus (strain H143)</name>
    <name type="common">Darling's disease fungus</name>
    <name type="synonym">Histoplasma capsulatum</name>
    <dbReference type="NCBI Taxonomy" id="544712"/>
    <lineage>
        <taxon>Eukaryota</taxon>
        <taxon>Fungi</taxon>
        <taxon>Dikarya</taxon>
        <taxon>Ascomycota</taxon>
        <taxon>Pezizomycotina</taxon>
        <taxon>Eurotiomycetes</taxon>
        <taxon>Eurotiomycetidae</taxon>
        <taxon>Onygenales</taxon>
        <taxon>Ajellomycetaceae</taxon>
        <taxon>Histoplasma</taxon>
    </lineage>
</organism>
<dbReference type="Proteomes" id="UP000002624">
    <property type="component" value="Unassembled WGS sequence"/>
</dbReference>
<name>C6HL84_AJECH</name>
<sequence>MCLEFKIPSKLFLRFPHHSSCLCWYTPLIQRLGSFFEPHDYPLHTQDEYELVDNLTKWELVHQSLNVTIKHDQRLAFWLRLGNGGARRNIETIAKDIGTPP</sequence>
<evidence type="ECO:0000313" key="2">
    <source>
        <dbReference type="Proteomes" id="UP000002624"/>
    </source>
</evidence>
<dbReference type="AlphaFoldDB" id="C6HL84"/>
<protein>
    <submittedName>
        <fullName evidence="1">Uncharacterized protein</fullName>
    </submittedName>
</protein>
<gene>
    <name evidence="1" type="ORF">HCDG_06965</name>
</gene>
<reference evidence="2" key="1">
    <citation type="submission" date="2009-05" db="EMBL/GenBank/DDBJ databases">
        <title>The genome sequence of Ajellomyces capsulatus strain H143.</title>
        <authorList>
            <person name="Champion M."/>
            <person name="Cuomo C.A."/>
            <person name="Ma L.-J."/>
            <person name="Henn M.R."/>
            <person name="Sil A."/>
            <person name="Goldman B."/>
            <person name="Young S.K."/>
            <person name="Kodira C.D."/>
            <person name="Zeng Q."/>
            <person name="Koehrsen M."/>
            <person name="Alvarado L."/>
            <person name="Berlin A.M."/>
            <person name="Borenstein D."/>
            <person name="Chen Z."/>
            <person name="Engels R."/>
            <person name="Freedman E."/>
            <person name="Gellesch M."/>
            <person name="Goldberg J."/>
            <person name="Griggs A."/>
            <person name="Gujja S."/>
            <person name="Heiman D.I."/>
            <person name="Hepburn T.A."/>
            <person name="Howarth C."/>
            <person name="Jen D."/>
            <person name="Larson L."/>
            <person name="Lewis B."/>
            <person name="Mehta T."/>
            <person name="Park D."/>
            <person name="Pearson M."/>
            <person name="Roberts A."/>
            <person name="Saif S."/>
            <person name="Shea T.D."/>
            <person name="Shenoy N."/>
            <person name="Sisk P."/>
            <person name="Stolte C."/>
            <person name="Sykes S."/>
            <person name="Walk T."/>
            <person name="White J."/>
            <person name="Yandava C."/>
            <person name="Klein B."/>
            <person name="McEwen J.G."/>
            <person name="Puccia R."/>
            <person name="Goldman G.H."/>
            <person name="Felipe M.S."/>
            <person name="Nino-Vega G."/>
            <person name="San-Blas G."/>
            <person name="Taylor J.W."/>
            <person name="Mendoza L."/>
            <person name="Galagan J.E."/>
            <person name="Nusbaum C."/>
            <person name="Birren B.W."/>
        </authorList>
    </citation>
    <scope>NUCLEOTIDE SEQUENCE [LARGE SCALE GENOMIC DNA]</scope>
    <source>
        <strain evidence="2">H143</strain>
    </source>
</reference>
<dbReference type="HOGENOM" id="CLU_2290868_0_0_1"/>
<proteinExistence type="predicted"/>
<accession>C6HL84</accession>
<dbReference type="VEuPathDB" id="FungiDB:HCDG_06965"/>